<sequence>MLGGEDVVPTSVLASRTGQHGRIATYQVVKPRRVYTMYPLLESLGSFLHRPNIEDLLDTSINNNKTDHGFMRDVWDSPMHYFNPWRNKAAGKMASLGALVLVCLNLPLSNCYCPENIYLSCITSGPKEPTVCQIGKVLEPLHLKFSSAWMNHPSYDFASHMRPSCGEEGDEACWTLGNLDSINSTAMAPRGNQELREAALQSGASASFLKLPYLIPVTHTVVEPMHNVFLGVLKYHAQVLFGFKQSPDDSDAKKYSRSQLRENIKISTENHTSTGH</sequence>
<keyword evidence="2" id="KW-1185">Reference proteome</keyword>
<organism evidence="1 2">
    <name type="scientific">Puccinia sorghi</name>
    <dbReference type="NCBI Taxonomy" id="27349"/>
    <lineage>
        <taxon>Eukaryota</taxon>
        <taxon>Fungi</taxon>
        <taxon>Dikarya</taxon>
        <taxon>Basidiomycota</taxon>
        <taxon>Pucciniomycotina</taxon>
        <taxon>Pucciniomycetes</taxon>
        <taxon>Pucciniales</taxon>
        <taxon>Pucciniaceae</taxon>
        <taxon>Puccinia</taxon>
    </lineage>
</organism>
<protein>
    <submittedName>
        <fullName evidence="1">Uncharacterized protein</fullName>
    </submittedName>
</protein>
<dbReference type="Proteomes" id="UP000037035">
    <property type="component" value="Unassembled WGS sequence"/>
</dbReference>
<dbReference type="AlphaFoldDB" id="A0A0L6UAH1"/>
<dbReference type="EMBL" id="LAVV01014404">
    <property type="protein sequence ID" value="KNZ44785.1"/>
    <property type="molecule type" value="Genomic_DNA"/>
</dbReference>
<accession>A0A0L6UAH1</accession>
<reference evidence="1 2" key="1">
    <citation type="submission" date="2015-08" db="EMBL/GenBank/DDBJ databases">
        <title>Next Generation Sequencing and Analysis of the Genome of Puccinia sorghi L Schw, the Causal Agent of Maize Common Rust.</title>
        <authorList>
            <person name="Rochi L."/>
            <person name="Burguener G."/>
            <person name="Darino M."/>
            <person name="Turjanski A."/>
            <person name="Kreff E."/>
            <person name="Dieguez M.J."/>
            <person name="Sacco F."/>
        </authorList>
    </citation>
    <scope>NUCLEOTIDE SEQUENCE [LARGE SCALE GENOMIC DNA]</scope>
    <source>
        <strain evidence="1 2">RO10H11247</strain>
    </source>
</reference>
<evidence type="ECO:0000313" key="1">
    <source>
        <dbReference type="EMBL" id="KNZ44785.1"/>
    </source>
</evidence>
<dbReference type="OrthoDB" id="2507701at2759"/>
<name>A0A0L6UAH1_9BASI</name>
<gene>
    <name evidence="1" type="ORF">VP01_881g3</name>
</gene>
<dbReference type="VEuPathDB" id="FungiDB:VP01_881g3"/>
<proteinExistence type="predicted"/>
<evidence type="ECO:0000313" key="2">
    <source>
        <dbReference type="Proteomes" id="UP000037035"/>
    </source>
</evidence>
<comment type="caution">
    <text evidence="1">The sequence shown here is derived from an EMBL/GenBank/DDBJ whole genome shotgun (WGS) entry which is preliminary data.</text>
</comment>